<keyword evidence="4" id="KW-0460">Magnesium</keyword>
<dbReference type="EMBL" id="JBHTLN010000002">
    <property type="protein sequence ID" value="MFD1123250.1"/>
    <property type="molecule type" value="Genomic_DNA"/>
</dbReference>
<dbReference type="CDD" id="cd10807">
    <property type="entry name" value="YdjC_like_3"/>
    <property type="match status" value="1"/>
</dbReference>
<dbReference type="SUPFAM" id="SSF88713">
    <property type="entry name" value="Glycoside hydrolase/deacetylase"/>
    <property type="match status" value="1"/>
</dbReference>
<gene>
    <name evidence="6" type="ORF">ACFQ2T_12085</name>
</gene>
<protein>
    <submittedName>
        <fullName evidence="6">ChbG/HpnK family deacetylase</fullName>
    </submittedName>
</protein>
<comment type="cofactor">
    <cofactor evidence="1">
        <name>Mg(2+)</name>
        <dbReference type="ChEBI" id="CHEBI:18420"/>
    </cofactor>
</comment>
<reference evidence="7" key="1">
    <citation type="journal article" date="2019" name="Int. J. Syst. Evol. Microbiol.">
        <title>The Global Catalogue of Microorganisms (GCM) 10K type strain sequencing project: providing services to taxonomists for standard genome sequencing and annotation.</title>
        <authorList>
            <consortium name="The Broad Institute Genomics Platform"/>
            <consortium name="The Broad Institute Genome Sequencing Center for Infectious Disease"/>
            <person name="Wu L."/>
            <person name="Ma J."/>
        </authorList>
    </citation>
    <scope>NUCLEOTIDE SEQUENCE [LARGE SCALE GENOMIC DNA]</scope>
    <source>
        <strain evidence="7">CCUG 58411</strain>
    </source>
</reference>
<keyword evidence="7" id="KW-1185">Reference proteome</keyword>
<evidence type="ECO:0000256" key="1">
    <source>
        <dbReference type="ARBA" id="ARBA00001946"/>
    </source>
</evidence>
<dbReference type="Pfam" id="PF04794">
    <property type="entry name" value="YdjC"/>
    <property type="match status" value="1"/>
</dbReference>
<evidence type="ECO:0000256" key="4">
    <source>
        <dbReference type="ARBA" id="ARBA00022842"/>
    </source>
</evidence>
<evidence type="ECO:0000256" key="3">
    <source>
        <dbReference type="ARBA" id="ARBA00022801"/>
    </source>
</evidence>
<name>A0ABW3PFG1_9PROT</name>
<keyword evidence="2" id="KW-0479">Metal-binding</keyword>
<evidence type="ECO:0000256" key="2">
    <source>
        <dbReference type="ARBA" id="ARBA00022723"/>
    </source>
</evidence>
<dbReference type="RefSeq" id="WP_379034756.1">
    <property type="nucleotide sequence ID" value="NZ_JBHTLN010000002.1"/>
</dbReference>
<dbReference type="InterPro" id="IPR006879">
    <property type="entry name" value="YdjC-like"/>
</dbReference>
<dbReference type="PANTHER" id="PTHR31609">
    <property type="entry name" value="YDJC DEACETYLASE FAMILY MEMBER"/>
    <property type="match status" value="1"/>
</dbReference>
<keyword evidence="3" id="KW-0378">Hydrolase</keyword>
<evidence type="ECO:0000256" key="5">
    <source>
        <dbReference type="ARBA" id="ARBA00023277"/>
    </source>
</evidence>
<accession>A0ABW3PFG1</accession>
<proteinExistence type="predicted"/>
<dbReference type="Proteomes" id="UP001597206">
    <property type="component" value="Unassembled WGS sequence"/>
</dbReference>
<dbReference type="PANTHER" id="PTHR31609:SF1">
    <property type="entry name" value="CARBOHYDRATE DEACETYLASE"/>
    <property type="match status" value="1"/>
</dbReference>
<dbReference type="InterPro" id="IPR011330">
    <property type="entry name" value="Glyco_hydro/deAcase_b/a-brl"/>
</dbReference>
<organism evidence="6 7">
    <name type="scientific">Methylophilus flavus</name>
    <dbReference type="NCBI Taxonomy" id="640084"/>
    <lineage>
        <taxon>Bacteria</taxon>
        <taxon>Pseudomonadati</taxon>
        <taxon>Pseudomonadota</taxon>
        <taxon>Betaproteobacteria</taxon>
        <taxon>Nitrosomonadales</taxon>
        <taxon>Methylophilaceae</taxon>
        <taxon>Methylophilus</taxon>
    </lineage>
</organism>
<evidence type="ECO:0000313" key="6">
    <source>
        <dbReference type="EMBL" id="MFD1123250.1"/>
    </source>
</evidence>
<evidence type="ECO:0000313" key="7">
    <source>
        <dbReference type="Proteomes" id="UP001597206"/>
    </source>
</evidence>
<comment type="caution">
    <text evidence="6">The sequence shown here is derived from an EMBL/GenBank/DDBJ whole genome shotgun (WGS) entry which is preliminary data.</text>
</comment>
<sequence length="277" mass="30657">MTRVIVCADDFAQSAAIDDAILDLIQRGVLTATSCMTLSPAWVESATRLTPDIRAKADIGLHLDFTQFSRTLRLSHPVLVLRSLLGLLDQHAVRANIQQQLNAFEQATGTAPDYVDGHLHVHQLPMIRDELLAEMQQRYGKLPVSERPWLRVSSPPAGSGFKARIIHWLGAKALQTKAKQSGFLVSPQLLGVYDFQGDAAAYQAHWLTWARQLKQCPAPAEHRLPPVLMCHPAKPSDLVDGSDPIAKARITEWQVMQSPDFSTWLSKADIQPVKGSH</sequence>
<dbReference type="Gene3D" id="3.20.20.370">
    <property type="entry name" value="Glycoside hydrolase/deacetylase"/>
    <property type="match status" value="1"/>
</dbReference>
<keyword evidence="5" id="KW-0119">Carbohydrate metabolism</keyword>